<name>A0AAD8QCL1_9PEZI</name>
<proteinExistence type="predicted"/>
<feature type="region of interest" description="Disordered" evidence="1">
    <location>
        <begin position="78"/>
        <end position="101"/>
    </location>
</feature>
<reference evidence="2" key="1">
    <citation type="submission" date="2021-06" db="EMBL/GenBank/DDBJ databases">
        <title>Comparative genomics, transcriptomics and evolutionary studies reveal genomic signatures of adaptation to plant cell wall in hemibiotrophic fungi.</title>
        <authorList>
            <consortium name="DOE Joint Genome Institute"/>
            <person name="Baroncelli R."/>
            <person name="Diaz J.F."/>
            <person name="Benocci T."/>
            <person name="Peng M."/>
            <person name="Battaglia E."/>
            <person name="Haridas S."/>
            <person name="Andreopoulos W."/>
            <person name="Labutti K."/>
            <person name="Pangilinan J."/>
            <person name="Floch G.L."/>
            <person name="Makela M.R."/>
            <person name="Henrissat B."/>
            <person name="Grigoriev I.V."/>
            <person name="Crouch J.A."/>
            <person name="De Vries R.P."/>
            <person name="Sukno S.A."/>
            <person name="Thon M.R."/>
        </authorList>
    </citation>
    <scope>NUCLEOTIDE SEQUENCE</scope>
    <source>
        <strain evidence="2">CBS 125086</strain>
    </source>
</reference>
<evidence type="ECO:0000256" key="1">
    <source>
        <dbReference type="SAM" id="MobiDB-lite"/>
    </source>
</evidence>
<sequence length="137" mass="14882">MNLAPISALAFPAKVLSDYLSPVSPFSEPRYLGCTCPTYYPRHDLVSLSTPISAQYGFSGGRLQRSMGMSMGMGGGGHRTATRSGFSADEKHKPPANTNQAGRPLFLVPDGHLVFHWQILWMVYSVCLASVGRMADM</sequence>
<dbReference type="AlphaFoldDB" id="A0AAD8QCL1"/>
<comment type="caution">
    <text evidence="2">The sequence shown here is derived from an EMBL/GenBank/DDBJ whole genome shotgun (WGS) entry which is preliminary data.</text>
</comment>
<accession>A0AAD8QCL1</accession>
<keyword evidence="3" id="KW-1185">Reference proteome</keyword>
<dbReference type="EMBL" id="JAHLJV010000003">
    <property type="protein sequence ID" value="KAK1599127.1"/>
    <property type="molecule type" value="Genomic_DNA"/>
</dbReference>
<gene>
    <name evidence="2" type="ORF">LY79DRAFT_575666</name>
</gene>
<dbReference type="Proteomes" id="UP001230504">
    <property type="component" value="Unassembled WGS sequence"/>
</dbReference>
<evidence type="ECO:0000313" key="3">
    <source>
        <dbReference type="Proteomes" id="UP001230504"/>
    </source>
</evidence>
<evidence type="ECO:0000313" key="2">
    <source>
        <dbReference type="EMBL" id="KAK1599127.1"/>
    </source>
</evidence>
<protein>
    <submittedName>
        <fullName evidence="2">Uncharacterized protein</fullName>
    </submittedName>
</protein>
<dbReference type="RefSeq" id="XP_060419789.1">
    <property type="nucleotide sequence ID" value="XM_060559723.1"/>
</dbReference>
<organism evidence="2 3">
    <name type="scientific">Colletotrichum navitas</name>
    <dbReference type="NCBI Taxonomy" id="681940"/>
    <lineage>
        <taxon>Eukaryota</taxon>
        <taxon>Fungi</taxon>
        <taxon>Dikarya</taxon>
        <taxon>Ascomycota</taxon>
        <taxon>Pezizomycotina</taxon>
        <taxon>Sordariomycetes</taxon>
        <taxon>Hypocreomycetidae</taxon>
        <taxon>Glomerellales</taxon>
        <taxon>Glomerellaceae</taxon>
        <taxon>Colletotrichum</taxon>
        <taxon>Colletotrichum graminicola species complex</taxon>
    </lineage>
</organism>
<dbReference type="GeneID" id="85443963"/>